<gene>
    <name evidence="4" type="ORF">QRT03_19085</name>
</gene>
<evidence type="ECO:0000256" key="2">
    <source>
        <dbReference type="SAM" id="MobiDB-lite"/>
    </source>
</evidence>
<sequence>MVTLTYLLVVLGVGVALWWFGRSRAGRLGGRLRAFVLGVPGPDDDLVERMADCLVANTTVFGSSYAIPGHLGAELPGGVYEAATAARPQLTAEVLARYCETMVERSRRLGRGEFVLPESYTLRLALACGPDEVLVASFEPIVDVRGPARRPVPVPTGMPDLGDRTLRRVPPPSDDGPTRPGHDDLGGATRRRGIGTLVELTVDGRSRGTSALGAGSPLVVVGRGDDAGLRCPDDLDEVSRRHAELTWVRGTCQVEDLHSANGTWVERAGGETELLAPGTPTALAVGDVVWLDEQRLAQVSLR</sequence>
<feature type="compositionally biased region" description="Basic and acidic residues" evidence="2">
    <location>
        <begin position="176"/>
        <end position="185"/>
    </location>
</feature>
<dbReference type="PROSITE" id="PS50006">
    <property type="entry name" value="FHA_DOMAIN"/>
    <property type="match status" value="1"/>
</dbReference>
<dbReference type="InterPro" id="IPR008984">
    <property type="entry name" value="SMAD_FHA_dom_sf"/>
</dbReference>
<protein>
    <submittedName>
        <fullName evidence="4">FHA domain-containing protein</fullName>
    </submittedName>
</protein>
<dbReference type="RefSeq" id="WP_286054589.1">
    <property type="nucleotide sequence ID" value="NZ_JASVWF010000004.1"/>
</dbReference>
<dbReference type="InterPro" id="IPR000253">
    <property type="entry name" value="FHA_dom"/>
</dbReference>
<accession>A0ABT7MDM4</accession>
<keyword evidence="1" id="KW-0597">Phosphoprotein</keyword>
<name>A0ABT7MDM4_9PSEU</name>
<evidence type="ECO:0000256" key="1">
    <source>
        <dbReference type="ARBA" id="ARBA00022553"/>
    </source>
</evidence>
<dbReference type="EMBL" id="JASVWF010000004">
    <property type="protein sequence ID" value="MDL5158082.1"/>
    <property type="molecule type" value="Genomic_DNA"/>
</dbReference>
<reference evidence="4 5" key="1">
    <citation type="submission" date="2023-06" db="EMBL/GenBank/DDBJ databases">
        <title>Actinomycetospora Odt1-22.</title>
        <authorList>
            <person name="Supong K."/>
        </authorList>
    </citation>
    <scope>NUCLEOTIDE SEQUENCE [LARGE SCALE GENOMIC DNA]</scope>
    <source>
        <strain evidence="4 5">Odt1-22</strain>
    </source>
</reference>
<dbReference type="Pfam" id="PF00498">
    <property type="entry name" value="FHA"/>
    <property type="match status" value="1"/>
</dbReference>
<dbReference type="Proteomes" id="UP001231924">
    <property type="component" value="Unassembled WGS sequence"/>
</dbReference>
<dbReference type="SMART" id="SM00240">
    <property type="entry name" value="FHA"/>
    <property type="match status" value="1"/>
</dbReference>
<dbReference type="SUPFAM" id="SSF49879">
    <property type="entry name" value="SMAD/FHA domain"/>
    <property type="match status" value="1"/>
</dbReference>
<proteinExistence type="predicted"/>
<feature type="domain" description="FHA" evidence="3">
    <location>
        <begin position="219"/>
        <end position="266"/>
    </location>
</feature>
<organism evidence="4 5">
    <name type="scientific">Actinomycetospora termitidis</name>
    <dbReference type="NCBI Taxonomy" id="3053470"/>
    <lineage>
        <taxon>Bacteria</taxon>
        <taxon>Bacillati</taxon>
        <taxon>Actinomycetota</taxon>
        <taxon>Actinomycetes</taxon>
        <taxon>Pseudonocardiales</taxon>
        <taxon>Pseudonocardiaceae</taxon>
        <taxon>Actinomycetospora</taxon>
    </lineage>
</organism>
<dbReference type="CDD" id="cd00060">
    <property type="entry name" value="FHA"/>
    <property type="match status" value="1"/>
</dbReference>
<evidence type="ECO:0000259" key="3">
    <source>
        <dbReference type="PROSITE" id="PS50006"/>
    </source>
</evidence>
<comment type="caution">
    <text evidence="4">The sequence shown here is derived from an EMBL/GenBank/DDBJ whole genome shotgun (WGS) entry which is preliminary data.</text>
</comment>
<feature type="region of interest" description="Disordered" evidence="2">
    <location>
        <begin position="149"/>
        <end position="190"/>
    </location>
</feature>
<dbReference type="Gene3D" id="2.60.200.20">
    <property type="match status" value="1"/>
</dbReference>
<evidence type="ECO:0000313" key="5">
    <source>
        <dbReference type="Proteomes" id="UP001231924"/>
    </source>
</evidence>
<evidence type="ECO:0000313" key="4">
    <source>
        <dbReference type="EMBL" id="MDL5158082.1"/>
    </source>
</evidence>
<keyword evidence="5" id="KW-1185">Reference proteome</keyword>